<evidence type="ECO:0000256" key="1">
    <source>
        <dbReference type="SAM" id="Coils"/>
    </source>
</evidence>
<evidence type="ECO:0000313" key="3">
    <source>
        <dbReference type="Proteomes" id="UP001490816"/>
    </source>
</evidence>
<gene>
    <name evidence="2" type="ORF">WMO39_02655</name>
</gene>
<name>A0ABV1F7C3_9FIRM</name>
<feature type="coiled-coil region" evidence="1">
    <location>
        <begin position="37"/>
        <end position="88"/>
    </location>
</feature>
<organism evidence="2 3">
    <name type="scientific">Ruminococcoides intestinale</name>
    <dbReference type="NCBI Taxonomy" id="3133162"/>
    <lineage>
        <taxon>Bacteria</taxon>
        <taxon>Bacillati</taxon>
        <taxon>Bacillota</taxon>
        <taxon>Clostridia</taxon>
        <taxon>Eubacteriales</taxon>
        <taxon>Oscillospiraceae</taxon>
        <taxon>Ruminococcoides</taxon>
    </lineage>
</organism>
<proteinExistence type="predicted"/>
<keyword evidence="1" id="KW-0175">Coiled coil</keyword>
<comment type="caution">
    <text evidence="2">The sequence shown here is derived from an EMBL/GenBank/DDBJ whole genome shotgun (WGS) entry which is preliminary data.</text>
</comment>
<dbReference type="EMBL" id="JBBMEZ010000005">
    <property type="protein sequence ID" value="MEQ2469237.1"/>
    <property type="molecule type" value="Genomic_DNA"/>
</dbReference>
<dbReference type="Proteomes" id="UP001490816">
    <property type="component" value="Unassembled WGS sequence"/>
</dbReference>
<accession>A0ABV1F7C3</accession>
<evidence type="ECO:0000313" key="2">
    <source>
        <dbReference type="EMBL" id="MEQ2469237.1"/>
    </source>
</evidence>
<keyword evidence="3" id="KW-1185">Reference proteome</keyword>
<sequence>MIFLTDQILIALISFAGTLAGSLAGIFTASRLSNYRIEQLEKKVDKHNNLVERVYLIEQHEAVNDNKIKTAEHRIADLENEQNKERKI</sequence>
<reference evidence="2 3" key="1">
    <citation type="submission" date="2024-03" db="EMBL/GenBank/DDBJ databases">
        <title>Human intestinal bacterial collection.</title>
        <authorList>
            <person name="Pauvert C."/>
            <person name="Hitch T.C.A."/>
            <person name="Clavel T."/>
        </authorList>
    </citation>
    <scope>NUCLEOTIDE SEQUENCE [LARGE SCALE GENOMIC DNA]</scope>
    <source>
        <strain evidence="2 3">CLA-JM-H38</strain>
    </source>
</reference>
<protein>
    <submittedName>
        <fullName evidence="2">Uncharacterized protein</fullName>
    </submittedName>
</protein>